<name>V6M2U0_9BACL</name>
<evidence type="ECO:0000313" key="1">
    <source>
        <dbReference type="EMBL" id="EST52200.1"/>
    </source>
</evidence>
<dbReference type="AlphaFoldDB" id="V6M2U0"/>
<keyword evidence="2" id="KW-1185">Reference proteome</keyword>
<evidence type="ECO:0000313" key="2">
    <source>
        <dbReference type="Proteomes" id="UP000017973"/>
    </source>
</evidence>
<gene>
    <name evidence="1" type="ORF">T458_26460</name>
</gene>
<sequence length="66" mass="7366">MKHILEMAAFGRGSAFEVEAARDDLTAKIPTILKRFLLFLFSTMALLPPTQNEGLKTSLKKQEQTA</sequence>
<organism evidence="1 2">
    <name type="scientific">Brevibacillus panacihumi W25</name>
    <dbReference type="NCBI Taxonomy" id="1408254"/>
    <lineage>
        <taxon>Bacteria</taxon>
        <taxon>Bacillati</taxon>
        <taxon>Bacillota</taxon>
        <taxon>Bacilli</taxon>
        <taxon>Bacillales</taxon>
        <taxon>Paenibacillaceae</taxon>
        <taxon>Brevibacillus</taxon>
    </lineage>
</organism>
<dbReference type="Proteomes" id="UP000017973">
    <property type="component" value="Unassembled WGS sequence"/>
</dbReference>
<reference evidence="1 2" key="1">
    <citation type="journal article" date="2014" name="Genome Announc.">
        <title>Draft Genome Sequence of Brevibacillus panacihumi Strain W25, a Halotolerant Hydrocarbon-Degrading Bacterium.</title>
        <authorList>
            <person name="Wang X."/>
            <person name="Jin D."/>
            <person name="Zhou L."/>
            <person name="Wu L."/>
            <person name="An W."/>
            <person name="Chen Y."/>
            <person name="Zhao L."/>
        </authorList>
    </citation>
    <scope>NUCLEOTIDE SEQUENCE [LARGE SCALE GENOMIC DNA]</scope>
    <source>
        <strain evidence="1 2">W25</strain>
    </source>
</reference>
<dbReference type="HOGENOM" id="CLU_2822652_0_0_9"/>
<dbReference type="PATRIC" id="fig|1408254.3.peg.5133"/>
<accession>V6M2U0</accession>
<comment type="caution">
    <text evidence="1">The sequence shown here is derived from an EMBL/GenBank/DDBJ whole genome shotgun (WGS) entry which is preliminary data.</text>
</comment>
<proteinExistence type="predicted"/>
<dbReference type="EMBL" id="AYJU01000018">
    <property type="protein sequence ID" value="EST52200.1"/>
    <property type="molecule type" value="Genomic_DNA"/>
</dbReference>
<protein>
    <submittedName>
        <fullName evidence="1">Uncharacterized protein</fullName>
    </submittedName>
</protein>